<evidence type="ECO:0000313" key="1">
    <source>
        <dbReference type="EMBL" id="CPR15610.1"/>
    </source>
</evidence>
<organism evidence="1 2">
    <name type="scientific">Brenneria goodwinii</name>
    <dbReference type="NCBI Taxonomy" id="1109412"/>
    <lineage>
        <taxon>Bacteria</taxon>
        <taxon>Pseudomonadati</taxon>
        <taxon>Pseudomonadota</taxon>
        <taxon>Gammaproteobacteria</taxon>
        <taxon>Enterobacterales</taxon>
        <taxon>Pectobacteriaceae</taxon>
        <taxon>Brenneria</taxon>
    </lineage>
</organism>
<dbReference type="Proteomes" id="UP000044377">
    <property type="component" value="Unassembled WGS sequence"/>
</dbReference>
<dbReference type="EMBL" id="CGIG01000001">
    <property type="protein sequence ID" value="CPR15610.1"/>
    <property type="molecule type" value="Genomic_DNA"/>
</dbReference>
<dbReference type="AlphaFoldDB" id="A0A0G4JTD1"/>
<sequence length="39" mass="4398">MISPGGSQQDPCALFWSPYNSLPARQRLFLCSARQKSKK</sequence>
<gene>
    <name evidence="1" type="ORF">BN1221_01610c</name>
</gene>
<proteinExistence type="predicted"/>
<accession>A0A0G4JTD1</accession>
<protein>
    <submittedName>
        <fullName evidence="1">Uncharacterized protein</fullName>
    </submittedName>
</protein>
<reference evidence="2" key="1">
    <citation type="submission" date="2015-01" db="EMBL/GenBank/DDBJ databases">
        <authorList>
            <person name="Paterson Steve"/>
        </authorList>
    </citation>
    <scope>NUCLEOTIDE SEQUENCE [LARGE SCALE GENOMIC DNA]</scope>
    <source>
        <strain evidence="2">OBR1</strain>
    </source>
</reference>
<keyword evidence="2" id="KW-1185">Reference proteome</keyword>
<evidence type="ECO:0000313" key="2">
    <source>
        <dbReference type="Proteomes" id="UP000044377"/>
    </source>
</evidence>
<name>A0A0G4JTD1_9GAMM</name>